<proteinExistence type="predicted"/>
<dbReference type="Pfam" id="PF13489">
    <property type="entry name" value="Methyltransf_23"/>
    <property type="match status" value="1"/>
</dbReference>
<dbReference type="Pfam" id="PF05045">
    <property type="entry name" value="RgpF"/>
    <property type="match status" value="1"/>
</dbReference>
<dbReference type="Gene3D" id="3.40.50.150">
    <property type="entry name" value="Vaccinia Virus protein VP39"/>
    <property type="match status" value="1"/>
</dbReference>
<dbReference type="RefSeq" id="WP_163098286.1">
    <property type="nucleotide sequence ID" value="NZ_CP127523.1"/>
</dbReference>
<reference evidence="2" key="1">
    <citation type="submission" date="2019-11" db="EMBL/GenBank/DDBJ databases">
        <title>Acidithiobacillus ferrianus sp. nov.: a facultatively anaerobic and extremely acidophilic chemolithoautotroph.</title>
        <authorList>
            <person name="Norris P.R."/>
            <person name="Falagan C."/>
            <person name="Moya-Beltran A."/>
            <person name="Castro M."/>
            <person name="Quatrini R."/>
            <person name="Johnson D.B."/>
        </authorList>
    </citation>
    <scope>NUCLEOTIDE SEQUENCE [LARGE SCALE GENOMIC DNA]</scope>
    <source>
        <strain evidence="2">MG</strain>
    </source>
</reference>
<dbReference type="InterPro" id="IPR001173">
    <property type="entry name" value="Glyco_trans_2-like"/>
</dbReference>
<evidence type="ECO:0000259" key="1">
    <source>
        <dbReference type="Pfam" id="PF00535"/>
    </source>
</evidence>
<protein>
    <submittedName>
        <fullName evidence="2">Glycosyltransferase</fullName>
    </submittedName>
</protein>
<dbReference type="CDD" id="cd04186">
    <property type="entry name" value="GT_2_like_c"/>
    <property type="match status" value="1"/>
</dbReference>
<dbReference type="GO" id="GO:0016757">
    <property type="term" value="F:glycosyltransferase activity"/>
    <property type="evidence" value="ECO:0007669"/>
    <property type="project" value="UniProtKB-KW"/>
</dbReference>
<feature type="domain" description="Glycosyltransferase 2-like" evidence="1">
    <location>
        <begin position="790"/>
        <end position="973"/>
    </location>
</feature>
<name>A0A845UAA1_9PROT</name>
<organism evidence="2">
    <name type="scientific">Acidithiobacillus ferrianus</name>
    <dbReference type="NCBI Taxonomy" id="2678518"/>
    <lineage>
        <taxon>Bacteria</taxon>
        <taxon>Pseudomonadati</taxon>
        <taxon>Pseudomonadota</taxon>
        <taxon>Acidithiobacillia</taxon>
        <taxon>Acidithiobacillales</taxon>
        <taxon>Acidithiobacillaceae</taxon>
        <taxon>Acidithiobacillus</taxon>
    </lineage>
</organism>
<dbReference type="Gene3D" id="3.90.550.10">
    <property type="entry name" value="Spore Coat Polysaccharide Biosynthesis Protein SpsA, Chain A"/>
    <property type="match status" value="2"/>
</dbReference>
<dbReference type="InterPro" id="IPR029063">
    <property type="entry name" value="SAM-dependent_MTases_sf"/>
</dbReference>
<dbReference type="EMBL" id="WNJL01000035">
    <property type="protein sequence ID" value="NDU43079.1"/>
    <property type="molecule type" value="Genomic_DNA"/>
</dbReference>
<dbReference type="InterPro" id="IPR007739">
    <property type="entry name" value="RgpF"/>
</dbReference>
<dbReference type="Gene3D" id="3.40.50.2000">
    <property type="entry name" value="Glycogen Phosphorylase B"/>
    <property type="match status" value="1"/>
</dbReference>
<dbReference type="PANTHER" id="PTHR43179:SF7">
    <property type="entry name" value="RHAMNOSYLTRANSFERASE WBBL"/>
    <property type="match status" value="1"/>
</dbReference>
<evidence type="ECO:0000313" key="2">
    <source>
        <dbReference type="EMBL" id="NDU43079.1"/>
    </source>
</evidence>
<sequence length="1406" mass="157953">MTVSPAWKLLREGDGEAVGAAYHHNPRLDLLTLLDRQPRRVLDVGCAAGATGQALRQRFPEVELWGVEQNAAAAKIAAQTYHTVFRGAFAQVDFVASGLMPGSIDTVILADVLEHMADPWETLQRLLPLLQPDAQLLVSLPNARNLWLLNELAEGRWTYEEQGIMDVTHLRFFTCAEGRRMLEETGYRVEATAWGPDSRFLHTPVPQHFPTRIESEKIVLKDVTAADFQELVSLQVFFRAGLGRPLPKSGGDTHFISTGNAKNKNTLSSDPGCFSGPLRQSRTAVILHLFYVELWDEMADALSTLDGDFNLYVSVTEPAESLVSKISRRFPSAQIFVRPNRGRDIAPRLALAKAAITAGHEYLLFIHGKKSPHLRQMKPEQIHVDFLSHGDGDRWRRDLLNHLLAPSVVAHVRERFTSTPRVGMIGPAGFWLPLDMVKDANRPRVGPMLDRMGILIDPRRYGFFAGSMFWARAQALAPLLALDLSPEDFEEESGQVDGTLAHAVERLFAVVAERAGFVVEDTAGHECLRPLGPLLPWLAVQRWSPQEHWWAEETLEKLAFPATIAVQVMESGRAVFAQATHASLSQQWLPVRVGTMVADTDPVATMNTALAEVDADWIAVLDAGDELALDATFRFAQSIRNHPEWQIVYTDEDSLTAEGEHVNPHCKPDFNLDYLRSLPYIGGLMLIKKTLFDALGGFDPQADGAEDYDFLLRAWERVGDAGIGHIPEVLYHRHQESSHCRKSVPEILEAGRQALVRHFERLQIPAAVQPGPFPPSTRVRYPLGATPLVSILIPTRNQLGFLQRCIESLIEKTRYPAYEMLIIDNDSDDAEARAYLDMLTAQEENMGGRLRVLRHPGAFNFSAMNNRAVDAARGEYILLLNNDTAALHEDWLDEMVSHALRPEVGIVGAKLLYPDGKIQHAGVILGMKGPAEHPFIGRAPEDRGYFGRAMLTQNYSAVTGACLLLSKSLYQEVGGLDEQRFKVSYNDIDLCLKVREAGHKIVWTPWAMLLHEGSASQKGAVEQKADNDKRARFAAEKEAFYNRWLPQIAFDPAYNRHLSLASTDFLLEDQSALTWDPEWRPRPRILVHPADREGCGEYRIISPMRALRVAGKVQGWETMRIFEPAEMERFSPDSIVLQRQMEWPQIEALERHKRFHDAFRVFEIDDLITNLPVKSVHKGQIHKDIAKRFRKAAGLCDRLVVATEPLARAYKGFSDEVRVQPNCLERAIWGDLQPRRRAGDKPRVGWAGGVGHTGDLELVADVVRDLANTVEWVFFGLCPEALRPYVHEFHPGVPLPQYPAKLASLDLDLAIAPLEENPFNDAKSHLRILEYGVLGFPVVCSDITPYQGDFPVWRVANRYRDWMKAIREALSDRAALAAAGDALRDQVRARWMLEDRLDDWLQAWLP</sequence>
<accession>A0A845UAA1</accession>
<dbReference type="SUPFAM" id="SSF53448">
    <property type="entry name" value="Nucleotide-diphospho-sugar transferases"/>
    <property type="match status" value="2"/>
</dbReference>
<dbReference type="Pfam" id="PF00535">
    <property type="entry name" value="Glycos_transf_2"/>
    <property type="match status" value="1"/>
</dbReference>
<gene>
    <name evidence="2" type="ORF">GL267_10645</name>
</gene>
<dbReference type="SUPFAM" id="SSF53335">
    <property type="entry name" value="S-adenosyl-L-methionine-dependent methyltransferases"/>
    <property type="match status" value="1"/>
</dbReference>
<dbReference type="InterPro" id="IPR029044">
    <property type="entry name" value="Nucleotide-diphossugar_trans"/>
</dbReference>
<keyword evidence="2" id="KW-0808">Transferase</keyword>
<comment type="caution">
    <text evidence="2">The sequence shown here is derived from an EMBL/GenBank/DDBJ whole genome shotgun (WGS) entry which is preliminary data.</text>
</comment>
<dbReference type="PANTHER" id="PTHR43179">
    <property type="entry name" value="RHAMNOSYLTRANSFERASE WBBL"/>
    <property type="match status" value="1"/>
</dbReference>